<dbReference type="Gene3D" id="3.10.450.50">
    <property type="match status" value="1"/>
</dbReference>
<dbReference type="SUPFAM" id="SSF54427">
    <property type="entry name" value="NTF2-like"/>
    <property type="match status" value="1"/>
</dbReference>
<evidence type="ECO:0000313" key="2">
    <source>
        <dbReference type="EMBL" id="MFD2414859.1"/>
    </source>
</evidence>
<dbReference type="Pfam" id="PF12680">
    <property type="entry name" value="SnoaL_2"/>
    <property type="match status" value="1"/>
</dbReference>
<sequence length="153" mass="16267">MSGSDSTDSLSVFERWYAAHESRDTAALAAVLSDDVQVKSLFRAKAASGREAAIAHFLGVNETFSDLSMSLTCAPAVTRDRVLVEVVFSGAFTGELAWQGTVHAGNGRAFEVPGVAVIRIEDGQVCSVQTLFDRDAWLSQVGIDPVPAVRAAH</sequence>
<feature type="domain" description="SnoaL-like" evidence="1">
    <location>
        <begin position="14"/>
        <end position="127"/>
    </location>
</feature>
<proteinExistence type="predicted"/>
<dbReference type="Proteomes" id="UP001597417">
    <property type="component" value="Unassembled WGS sequence"/>
</dbReference>
<reference evidence="3" key="1">
    <citation type="journal article" date="2019" name="Int. J. Syst. Evol. Microbiol.">
        <title>The Global Catalogue of Microorganisms (GCM) 10K type strain sequencing project: providing services to taxonomists for standard genome sequencing and annotation.</title>
        <authorList>
            <consortium name="The Broad Institute Genomics Platform"/>
            <consortium name="The Broad Institute Genome Sequencing Center for Infectious Disease"/>
            <person name="Wu L."/>
            <person name="Ma J."/>
        </authorList>
    </citation>
    <scope>NUCLEOTIDE SEQUENCE [LARGE SCALE GENOMIC DNA]</scope>
    <source>
        <strain evidence="3">CGMCC 4.7645</strain>
    </source>
</reference>
<comment type="caution">
    <text evidence="2">The sequence shown here is derived from an EMBL/GenBank/DDBJ whole genome shotgun (WGS) entry which is preliminary data.</text>
</comment>
<evidence type="ECO:0000259" key="1">
    <source>
        <dbReference type="Pfam" id="PF12680"/>
    </source>
</evidence>
<dbReference type="EMBL" id="JBHUKR010000002">
    <property type="protein sequence ID" value="MFD2414859.1"/>
    <property type="molecule type" value="Genomic_DNA"/>
</dbReference>
<dbReference type="RefSeq" id="WP_378260122.1">
    <property type="nucleotide sequence ID" value="NZ_JBHUKR010000002.1"/>
</dbReference>
<accession>A0ABW5FJF6</accession>
<name>A0ABW5FJF6_9PSEU</name>
<organism evidence="2 3">
    <name type="scientific">Amycolatopsis pigmentata</name>
    <dbReference type="NCBI Taxonomy" id="450801"/>
    <lineage>
        <taxon>Bacteria</taxon>
        <taxon>Bacillati</taxon>
        <taxon>Actinomycetota</taxon>
        <taxon>Actinomycetes</taxon>
        <taxon>Pseudonocardiales</taxon>
        <taxon>Pseudonocardiaceae</taxon>
        <taxon>Amycolatopsis</taxon>
    </lineage>
</organism>
<dbReference type="InterPro" id="IPR032710">
    <property type="entry name" value="NTF2-like_dom_sf"/>
</dbReference>
<protein>
    <submittedName>
        <fullName evidence="2">Nuclear transport factor 2 family protein</fullName>
    </submittedName>
</protein>
<gene>
    <name evidence="2" type="ORF">ACFSXZ_00770</name>
</gene>
<keyword evidence="3" id="KW-1185">Reference proteome</keyword>
<evidence type="ECO:0000313" key="3">
    <source>
        <dbReference type="Proteomes" id="UP001597417"/>
    </source>
</evidence>
<dbReference type="InterPro" id="IPR037401">
    <property type="entry name" value="SnoaL-like"/>
</dbReference>